<proteinExistence type="predicted"/>
<evidence type="ECO:0000259" key="1">
    <source>
        <dbReference type="Pfam" id="PF05592"/>
    </source>
</evidence>
<dbReference type="AlphaFoldDB" id="A0A1Q2MG24"/>
<evidence type="ECO:0000313" key="5">
    <source>
        <dbReference type="Proteomes" id="UP000188181"/>
    </source>
</evidence>
<accession>A0A1Q2MG24</accession>
<dbReference type="RefSeq" id="WP_146683794.1">
    <property type="nucleotide sequence ID" value="NZ_CP019646.1"/>
</dbReference>
<dbReference type="OrthoDB" id="9761045at2"/>
<dbReference type="InterPro" id="IPR008902">
    <property type="entry name" value="Rhamnosid_concanavalin"/>
</dbReference>
<dbReference type="InterPro" id="IPR008979">
    <property type="entry name" value="Galactose-bd-like_sf"/>
</dbReference>
<dbReference type="EMBL" id="CP019646">
    <property type="protein sequence ID" value="AQQ71631.1"/>
    <property type="molecule type" value="Genomic_DNA"/>
</dbReference>
<dbReference type="PANTHER" id="PTHR34987:SF4">
    <property type="entry name" value="ALPHA-L-RHAMNOSIDASE C-TERMINAL DOMAIN-CONTAINING PROTEIN"/>
    <property type="match status" value="1"/>
</dbReference>
<keyword evidence="5" id="KW-1185">Reference proteome</keyword>
<dbReference type="PANTHER" id="PTHR34987">
    <property type="entry name" value="C, PUTATIVE (AFU_ORTHOLOGUE AFUA_3G02880)-RELATED"/>
    <property type="match status" value="1"/>
</dbReference>
<dbReference type="Pfam" id="PF17389">
    <property type="entry name" value="Bac_rhamnosid6H"/>
    <property type="match status" value="1"/>
</dbReference>
<feature type="domain" description="Alpha-L-rhamnosidase concanavalin-like" evidence="1">
    <location>
        <begin position="252"/>
        <end position="332"/>
    </location>
</feature>
<sequence>MIEKSIDKNTKWIWLKDERYPFNHWVEFRETFQVDRLSETKVLIAADTSYQLWINGEAVDDAYFSEFPDDRYYLTKDISGYIKPGKNCLAVLGYYQGINTSRYVKGRAGILFEIQTEGGSLVKSDAGSRARTSPAYLSGDAAMVTPQLGPTIQYDGSKDDGWQSLSYDDSGWGSAQEIAAADEFTANGLGPYPLKRFEQNIKTARVCSNGLLENVPDGGTFADMVSGADLKYLDGQIGSSGITLTAAAEGSFVIFDLLSEECGYLRLELEADDVTVIDIAHGEHLADGRVRAKIEDRNFADRYIARPGAQLWSMPVRKLGCRYIELHVRNSRGRVNINSVSLRTQQYPLSFSSDFACSDRLIERIVDVSKKTARLCMLENYCDTPWREQSLYPLDVLNQALCGYYLFGNYEYAEKSLRVMGKARFDDTYLAMCAPSDNEITIPSFTMFWIEALRDYTLYSGDTNLAEEHFGFVRNFIFSMISRLEDNVLKVDTSKRYWNFYEWSPGLDGNGPHSSDEKSYHSCISLFLIESIGCYNDICGFLGRDSRVPGDVIRKIQSGIREKYYSKSAGLFTNEFPADKDCVFSELTQSLACIYMDLEDQELETVGRHIGTDTDLSGATLSMKRYVFNALENIFKDSSPPLDIIRRDWGYMISKGCSSFWETIKGESDFNGAGSLSHGWSIIPVYYIYSRIIGIKPLEPGFRRFAVSPRCADLDSIKGSVPTPFGEIIVQRQRTAGKTVVEVEYPDCLEMAADISDDFELISHAYAAEEKETAALIV</sequence>
<organism evidence="4 5">
    <name type="scientific">Limihaloglobus sulfuriphilus</name>
    <dbReference type="NCBI Taxonomy" id="1851148"/>
    <lineage>
        <taxon>Bacteria</taxon>
        <taxon>Pseudomonadati</taxon>
        <taxon>Planctomycetota</taxon>
        <taxon>Phycisphaerae</taxon>
        <taxon>Sedimentisphaerales</taxon>
        <taxon>Sedimentisphaeraceae</taxon>
        <taxon>Limihaloglobus</taxon>
    </lineage>
</organism>
<dbReference type="Gene3D" id="1.50.10.10">
    <property type="match status" value="1"/>
</dbReference>
<dbReference type="KEGG" id="pbas:SMSP2_02008"/>
<dbReference type="STRING" id="1851148.SMSP2_02008"/>
<dbReference type="Proteomes" id="UP000188181">
    <property type="component" value="Chromosome"/>
</dbReference>
<name>A0A1Q2MG24_9BACT</name>
<evidence type="ECO:0000259" key="3">
    <source>
        <dbReference type="Pfam" id="PF17390"/>
    </source>
</evidence>
<dbReference type="InterPro" id="IPR012341">
    <property type="entry name" value="6hp_glycosidase-like_sf"/>
</dbReference>
<dbReference type="Pfam" id="PF17390">
    <property type="entry name" value="Bac_rhamnosid_C"/>
    <property type="match status" value="1"/>
</dbReference>
<dbReference type="InterPro" id="IPR008928">
    <property type="entry name" value="6-hairpin_glycosidase_sf"/>
</dbReference>
<evidence type="ECO:0000259" key="2">
    <source>
        <dbReference type="Pfam" id="PF17389"/>
    </source>
</evidence>
<dbReference type="InterPro" id="IPR035398">
    <property type="entry name" value="Bac_rhamnosid_C"/>
</dbReference>
<dbReference type="SUPFAM" id="SSF49785">
    <property type="entry name" value="Galactose-binding domain-like"/>
    <property type="match status" value="1"/>
</dbReference>
<feature type="domain" description="Alpha-L-rhamnosidase six-hairpin glycosidase" evidence="2">
    <location>
        <begin position="353"/>
        <end position="691"/>
    </location>
</feature>
<dbReference type="InterPro" id="IPR035396">
    <property type="entry name" value="Bac_rhamnosid6H"/>
</dbReference>
<dbReference type="Gene3D" id="2.60.420.10">
    <property type="entry name" value="Maltose phosphorylase, domain 3"/>
    <property type="match status" value="1"/>
</dbReference>
<gene>
    <name evidence="4" type="ORF">SMSP2_02008</name>
</gene>
<dbReference type="SUPFAM" id="SSF48208">
    <property type="entry name" value="Six-hairpin glycosidases"/>
    <property type="match status" value="1"/>
</dbReference>
<evidence type="ECO:0000313" key="4">
    <source>
        <dbReference type="EMBL" id="AQQ71631.1"/>
    </source>
</evidence>
<feature type="domain" description="Alpha-L-rhamnosidase C-terminal" evidence="3">
    <location>
        <begin position="694"/>
        <end position="747"/>
    </location>
</feature>
<protein>
    <submittedName>
        <fullName evidence="4">Bacterial alpha-L-rhamnosidase</fullName>
    </submittedName>
</protein>
<dbReference type="Gene3D" id="2.60.120.260">
    <property type="entry name" value="Galactose-binding domain-like"/>
    <property type="match status" value="2"/>
</dbReference>
<reference evidence="5" key="1">
    <citation type="submission" date="2017-02" db="EMBL/GenBank/DDBJ databases">
        <title>Comparative genomics and description of representatives of a novel lineage of planctomycetes thriving in anoxic sediments.</title>
        <authorList>
            <person name="Spring S."/>
            <person name="Bunk B."/>
            <person name="Sproer C."/>
        </authorList>
    </citation>
    <scope>NUCLEOTIDE SEQUENCE [LARGE SCALE GENOMIC DNA]</scope>
    <source>
        <strain evidence="5">SM-Chi-D1</strain>
    </source>
</reference>
<dbReference type="Pfam" id="PF05592">
    <property type="entry name" value="Bac_rhamnosid"/>
    <property type="match status" value="1"/>
</dbReference>
<dbReference type="GO" id="GO:0005975">
    <property type="term" value="P:carbohydrate metabolic process"/>
    <property type="evidence" value="ECO:0007669"/>
    <property type="project" value="InterPro"/>
</dbReference>